<gene>
    <name evidence="1" type="ORF">NK667_28060</name>
</gene>
<dbReference type="RefSeq" id="WP_054617062.1">
    <property type="nucleotide sequence ID" value="NZ_CP101125.1"/>
</dbReference>
<keyword evidence="2" id="KW-1185">Reference proteome</keyword>
<evidence type="ECO:0000313" key="1">
    <source>
        <dbReference type="EMBL" id="UTO13976.1"/>
    </source>
</evidence>
<dbReference type="Proteomes" id="UP001059607">
    <property type="component" value="Chromosome"/>
</dbReference>
<dbReference type="EMBL" id="CP101125">
    <property type="protein sequence ID" value="UTO13976.1"/>
    <property type="molecule type" value="Genomic_DNA"/>
</dbReference>
<sequence length="134" mass="14599">MIKYTGCAALLFPLTACTSQQLYRDEIYLQNSCATPLTLKVSHFSNWGPAVGDYVTPVGARQIIGSYISYEKESVVRIADDYELLINTTHGSKVIHAPALRTALEGKTPVRQGDVSSWTIADGSFCPTAQQGNQ</sequence>
<organism evidence="1 2">
    <name type="scientific">Pseudomonas nunensis</name>
    <dbReference type="NCBI Taxonomy" id="2961896"/>
    <lineage>
        <taxon>Bacteria</taxon>
        <taxon>Pseudomonadati</taxon>
        <taxon>Pseudomonadota</taxon>
        <taxon>Gammaproteobacteria</taxon>
        <taxon>Pseudomonadales</taxon>
        <taxon>Pseudomonadaceae</taxon>
        <taxon>Pseudomonas</taxon>
    </lineage>
</organism>
<protein>
    <submittedName>
        <fullName evidence="1">Uncharacterized protein</fullName>
    </submittedName>
</protein>
<reference evidence="1" key="1">
    <citation type="submission" date="2022-07" db="EMBL/GenBank/DDBJ databases">
        <title>Pseudomonas nunamit sp. nov. an antifungal species isolated from Greenland.</title>
        <authorList>
            <person name="Ntana F."/>
            <person name="Hennessy R.C."/>
            <person name="Zervas A."/>
            <person name="Stougaard P."/>
        </authorList>
    </citation>
    <scope>NUCLEOTIDE SEQUENCE</scope>
    <source>
        <strain evidence="1">In5</strain>
    </source>
</reference>
<name>A0ABY5EFE9_9PSED</name>
<evidence type="ECO:0000313" key="2">
    <source>
        <dbReference type="Proteomes" id="UP001059607"/>
    </source>
</evidence>
<proteinExistence type="predicted"/>
<accession>A0ABY5EFE9</accession>